<evidence type="ECO:0000313" key="3">
    <source>
        <dbReference type="Proteomes" id="UP000824540"/>
    </source>
</evidence>
<proteinExistence type="predicted"/>
<evidence type="ECO:0000313" key="2">
    <source>
        <dbReference type="EMBL" id="KAG9346788.1"/>
    </source>
</evidence>
<reference evidence="2" key="1">
    <citation type="thesis" date="2021" institute="BYU ScholarsArchive" country="Provo, UT, USA">
        <title>Applications of and Algorithms for Genome Assembly and Genomic Analyses with an Emphasis on Marine Teleosts.</title>
        <authorList>
            <person name="Pickett B.D."/>
        </authorList>
    </citation>
    <scope>NUCLEOTIDE SEQUENCE</scope>
    <source>
        <strain evidence="2">HI-2016</strain>
    </source>
</reference>
<dbReference type="EMBL" id="JAFBMS010000015">
    <property type="protein sequence ID" value="KAG9346788.1"/>
    <property type="molecule type" value="Genomic_DNA"/>
</dbReference>
<evidence type="ECO:0000256" key="1">
    <source>
        <dbReference type="SAM" id="MobiDB-lite"/>
    </source>
</evidence>
<sequence length="260" mass="27985">MPSCADRCLGLALHFLSPGDVNICPIHIQPQKINGYIYLRTSCGHSKNVRLITCLFFLLWRQQAPVIETAVPPTHPKIATQLVPGHQRDAKMGKDTLKAQMTSQQALENTPVHIGNLVVLKDAADKALGMVSPAQRRHHLSGNEVPTAVTFGTIETLVIRCADVLPVLLEESGSRQIAAAHCGEGGEREVSEENTDTMRQAGPGQISGDSRPLPAALRHSGGTMLFSHDCDQPPSDRDDALHGSLPIGVSNPWDVIGGRP</sequence>
<feature type="region of interest" description="Disordered" evidence="1">
    <location>
        <begin position="182"/>
        <end position="260"/>
    </location>
</feature>
<protein>
    <submittedName>
        <fullName evidence="2">Uncharacterized protein</fullName>
    </submittedName>
</protein>
<comment type="caution">
    <text evidence="2">The sequence shown here is derived from an EMBL/GenBank/DDBJ whole genome shotgun (WGS) entry which is preliminary data.</text>
</comment>
<accession>A0A8T2PB96</accession>
<dbReference type="Proteomes" id="UP000824540">
    <property type="component" value="Unassembled WGS sequence"/>
</dbReference>
<feature type="compositionally biased region" description="Basic and acidic residues" evidence="1">
    <location>
        <begin position="228"/>
        <end position="241"/>
    </location>
</feature>
<keyword evidence="3" id="KW-1185">Reference proteome</keyword>
<gene>
    <name evidence="2" type="ORF">JZ751_007107</name>
</gene>
<dbReference type="AlphaFoldDB" id="A0A8T2PB96"/>
<organism evidence="2 3">
    <name type="scientific">Albula glossodonta</name>
    <name type="common">roundjaw bonefish</name>
    <dbReference type="NCBI Taxonomy" id="121402"/>
    <lineage>
        <taxon>Eukaryota</taxon>
        <taxon>Metazoa</taxon>
        <taxon>Chordata</taxon>
        <taxon>Craniata</taxon>
        <taxon>Vertebrata</taxon>
        <taxon>Euteleostomi</taxon>
        <taxon>Actinopterygii</taxon>
        <taxon>Neopterygii</taxon>
        <taxon>Teleostei</taxon>
        <taxon>Albuliformes</taxon>
        <taxon>Albulidae</taxon>
        <taxon>Albula</taxon>
    </lineage>
</organism>
<name>A0A8T2PB96_9TELE</name>